<accession>A0A553N8U7</accession>
<dbReference type="Proteomes" id="UP000318571">
    <property type="component" value="Chromosome 8"/>
</dbReference>
<feature type="signal peptide" evidence="1">
    <location>
        <begin position="1"/>
        <end position="24"/>
    </location>
</feature>
<dbReference type="EMBL" id="VCGU01000459">
    <property type="protein sequence ID" value="TRY61866.1"/>
    <property type="molecule type" value="Genomic_DNA"/>
</dbReference>
<name>A0A553N8U7_TIGCA</name>
<proteinExistence type="predicted"/>
<keyword evidence="1" id="KW-0732">Signal</keyword>
<organism evidence="2 3">
    <name type="scientific">Tigriopus californicus</name>
    <name type="common">Marine copepod</name>
    <dbReference type="NCBI Taxonomy" id="6832"/>
    <lineage>
        <taxon>Eukaryota</taxon>
        <taxon>Metazoa</taxon>
        <taxon>Ecdysozoa</taxon>
        <taxon>Arthropoda</taxon>
        <taxon>Crustacea</taxon>
        <taxon>Multicrustacea</taxon>
        <taxon>Hexanauplia</taxon>
        <taxon>Copepoda</taxon>
        <taxon>Harpacticoida</taxon>
        <taxon>Harpacticidae</taxon>
        <taxon>Tigriopus</taxon>
    </lineage>
</organism>
<protein>
    <submittedName>
        <fullName evidence="2">Uncharacterized protein</fullName>
    </submittedName>
</protein>
<evidence type="ECO:0000313" key="2">
    <source>
        <dbReference type="EMBL" id="TRY61866.1"/>
    </source>
</evidence>
<dbReference type="AlphaFoldDB" id="A0A553N8U7"/>
<reference evidence="2 3" key="1">
    <citation type="journal article" date="2018" name="Nat. Ecol. Evol.">
        <title>Genomic signatures of mitonuclear coevolution across populations of Tigriopus californicus.</title>
        <authorList>
            <person name="Barreto F.S."/>
            <person name="Watson E.T."/>
            <person name="Lima T.G."/>
            <person name="Willett C.S."/>
            <person name="Edmands S."/>
            <person name="Li W."/>
            <person name="Burton R.S."/>
        </authorList>
    </citation>
    <scope>NUCLEOTIDE SEQUENCE [LARGE SCALE GENOMIC DNA]</scope>
    <source>
        <strain evidence="2 3">San Diego</strain>
    </source>
</reference>
<comment type="caution">
    <text evidence="2">The sequence shown here is derived from an EMBL/GenBank/DDBJ whole genome shotgun (WGS) entry which is preliminary data.</text>
</comment>
<feature type="chain" id="PRO_5022138607" evidence="1">
    <location>
        <begin position="25"/>
        <end position="159"/>
    </location>
</feature>
<evidence type="ECO:0000313" key="3">
    <source>
        <dbReference type="Proteomes" id="UP000318571"/>
    </source>
</evidence>
<evidence type="ECO:0000256" key="1">
    <source>
        <dbReference type="SAM" id="SignalP"/>
    </source>
</evidence>
<keyword evidence="3" id="KW-1185">Reference proteome</keyword>
<gene>
    <name evidence="2" type="ORF">TCAL_17456</name>
</gene>
<sequence>MSTNRIALFFCLIGLLTVFPSSFAGQDCTCGSIASEPMTPVGPQAYEDVERIIKRIRGGNLLPQPDSTIIHFDGTPIPSMVFQKRLAPLPALQLPIDKSCHPALVITYFTGDRCLWYPDSPGDAWINAARPHTSMNLFPSCPPQPSRPILCPRVAYWLP</sequence>